<evidence type="ECO:0000256" key="5">
    <source>
        <dbReference type="HAMAP-Rule" id="MF_01804"/>
    </source>
</evidence>
<dbReference type="Proteomes" id="UP001596143">
    <property type="component" value="Unassembled WGS sequence"/>
</dbReference>
<dbReference type="InterPro" id="IPR036390">
    <property type="entry name" value="WH_DNA-bd_sf"/>
</dbReference>
<dbReference type="Pfam" id="PF04079">
    <property type="entry name" value="SMC_ScpB"/>
    <property type="match status" value="1"/>
</dbReference>
<reference evidence="7" key="1">
    <citation type="journal article" date="2019" name="Int. J. Syst. Evol. Microbiol.">
        <title>The Global Catalogue of Microorganisms (GCM) 10K type strain sequencing project: providing services to taxonomists for standard genome sequencing and annotation.</title>
        <authorList>
            <consortium name="The Broad Institute Genomics Platform"/>
            <consortium name="The Broad Institute Genome Sequencing Center for Infectious Disease"/>
            <person name="Wu L."/>
            <person name="Ma J."/>
        </authorList>
    </citation>
    <scope>NUCLEOTIDE SEQUENCE [LARGE SCALE GENOMIC DNA]</scope>
    <source>
        <strain evidence="7">CGMCC 1.15790</strain>
    </source>
</reference>
<dbReference type="InterPro" id="IPR036388">
    <property type="entry name" value="WH-like_DNA-bd_sf"/>
</dbReference>
<dbReference type="InterPro" id="IPR005234">
    <property type="entry name" value="ScpB_csome_segregation"/>
</dbReference>
<dbReference type="SUPFAM" id="SSF46785">
    <property type="entry name" value="Winged helix' DNA-binding domain"/>
    <property type="match status" value="1"/>
</dbReference>
<evidence type="ECO:0000256" key="1">
    <source>
        <dbReference type="ARBA" id="ARBA00022490"/>
    </source>
</evidence>
<evidence type="ECO:0000256" key="4">
    <source>
        <dbReference type="ARBA" id="ARBA00023306"/>
    </source>
</evidence>
<dbReference type="RefSeq" id="WP_270895431.1">
    <property type="nucleotide sequence ID" value="NZ_JBHSPF010000045.1"/>
</dbReference>
<keyword evidence="1 5" id="KW-0963">Cytoplasm</keyword>
<comment type="caution">
    <text evidence="6">The sequence shown here is derived from an EMBL/GenBank/DDBJ whole genome shotgun (WGS) entry which is preliminary data.</text>
</comment>
<organism evidence="6 7">
    <name type="scientific">Aliibacillus thermotolerans</name>
    <dbReference type="NCBI Taxonomy" id="1834418"/>
    <lineage>
        <taxon>Bacteria</taxon>
        <taxon>Bacillati</taxon>
        <taxon>Bacillota</taxon>
        <taxon>Bacilli</taxon>
        <taxon>Bacillales</taxon>
        <taxon>Bacillaceae</taxon>
        <taxon>Aliibacillus</taxon>
    </lineage>
</organism>
<gene>
    <name evidence="5 6" type="primary">scpB</name>
    <name evidence="6" type="ORF">ACFPTR_09010</name>
</gene>
<dbReference type="EMBL" id="JBHSPF010000045">
    <property type="protein sequence ID" value="MFC5629011.1"/>
    <property type="molecule type" value="Genomic_DNA"/>
</dbReference>
<comment type="function">
    <text evidence="5">Participates in chromosomal partition during cell division. May act via the formation of a condensin-like complex containing Smc and ScpA that pull DNA away from mid-cell into both cell halves.</text>
</comment>
<dbReference type="Gene3D" id="1.10.10.10">
    <property type="entry name" value="Winged helix-like DNA-binding domain superfamily/Winged helix DNA-binding domain"/>
    <property type="match status" value="2"/>
</dbReference>
<evidence type="ECO:0000256" key="3">
    <source>
        <dbReference type="ARBA" id="ARBA00022829"/>
    </source>
</evidence>
<comment type="similarity">
    <text evidence="5">Belongs to the ScpB family.</text>
</comment>
<sequence length="203" mass="23266">MKEKEIQAAMIGLLFVRGEEGLTVQEAAEVMDLTKAACREQLEEVKSFVDEHIPGLTVEVTEDTYRFMTEEKIAPFIETLTEQTPPSKLSQAALETLAVIAYNQPTSRVDIERIRGVKSERALQTLLERNLIEEAGRKETIGRPILYQTTDFFLEYFQLNSLEELPSLEELDTVEIEEEKIDLFFDTFPSDQGNQEQESDRIK</sequence>
<evidence type="ECO:0000256" key="2">
    <source>
        <dbReference type="ARBA" id="ARBA00022618"/>
    </source>
</evidence>
<dbReference type="HAMAP" id="MF_01804">
    <property type="entry name" value="ScpB"/>
    <property type="match status" value="1"/>
</dbReference>
<dbReference type="PANTHER" id="PTHR34298:SF2">
    <property type="entry name" value="SEGREGATION AND CONDENSATION PROTEIN B"/>
    <property type="match status" value="1"/>
</dbReference>
<dbReference type="PIRSF" id="PIRSF019345">
    <property type="entry name" value="ScpB"/>
    <property type="match status" value="1"/>
</dbReference>
<dbReference type="NCBIfam" id="TIGR00281">
    <property type="entry name" value="SMC-Scp complex subunit ScpB"/>
    <property type="match status" value="1"/>
</dbReference>
<name>A0ABW0UAJ8_9BACI</name>
<proteinExistence type="inferred from homology"/>
<evidence type="ECO:0000313" key="7">
    <source>
        <dbReference type="Proteomes" id="UP001596143"/>
    </source>
</evidence>
<keyword evidence="2 5" id="KW-0132">Cell division</keyword>
<keyword evidence="7" id="KW-1185">Reference proteome</keyword>
<comment type="subcellular location">
    <subcellularLocation>
        <location evidence="5">Cytoplasm</location>
    </subcellularLocation>
    <text evidence="5">Associated with two foci at the outer edges of the nucleoid region in young cells, and at four foci within both cell halves in older cells.</text>
</comment>
<protein>
    <recommendedName>
        <fullName evidence="5">Segregation and condensation protein B</fullName>
    </recommendedName>
</protein>
<evidence type="ECO:0000313" key="6">
    <source>
        <dbReference type="EMBL" id="MFC5629011.1"/>
    </source>
</evidence>
<accession>A0ABW0UAJ8</accession>
<dbReference type="PANTHER" id="PTHR34298">
    <property type="entry name" value="SEGREGATION AND CONDENSATION PROTEIN B"/>
    <property type="match status" value="1"/>
</dbReference>
<comment type="subunit">
    <text evidence="5">Homodimer. Homodimerization may be required to stabilize the binding of ScpA to the Smc head domains. Component of a cohesin-like complex composed of ScpA, ScpB and the Smc homodimer, in which ScpA and ScpB bind to the head domain of Smc. The presence of the three proteins is required for the association of the complex with DNA.</text>
</comment>
<keyword evidence="3 5" id="KW-0159">Chromosome partition</keyword>
<keyword evidence="4 5" id="KW-0131">Cell cycle</keyword>